<dbReference type="Proteomes" id="UP000011668">
    <property type="component" value="Unassembled WGS sequence"/>
</dbReference>
<dbReference type="AlphaFoldDB" id="L8X859"/>
<comment type="caution">
    <text evidence="1">The sequence shown here is derived from an EMBL/GenBank/DDBJ whole genome shotgun (WGS) entry which is preliminary data.</text>
</comment>
<accession>L8X859</accession>
<name>L8X859_THACA</name>
<dbReference type="HOGENOM" id="CLU_3299673_0_0_1"/>
<gene>
    <name evidence="1" type="ORF">AG1IA_01145</name>
</gene>
<dbReference type="EMBL" id="AFRT01000269">
    <property type="protein sequence ID" value="ELU44824.1"/>
    <property type="molecule type" value="Genomic_DNA"/>
</dbReference>
<proteinExistence type="predicted"/>
<evidence type="ECO:0000313" key="1">
    <source>
        <dbReference type="EMBL" id="ELU44824.1"/>
    </source>
</evidence>
<evidence type="ECO:0000313" key="2">
    <source>
        <dbReference type="Proteomes" id="UP000011668"/>
    </source>
</evidence>
<sequence>MRTDQELRSLFARCVIQYQRQFCHHRVALGYWPREQVELN</sequence>
<reference evidence="1 2" key="1">
    <citation type="journal article" date="2013" name="Nat. Commun.">
        <title>The evolution and pathogenic mechanisms of the rice sheath blight pathogen.</title>
        <authorList>
            <person name="Zheng A."/>
            <person name="Lin R."/>
            <person name="Xu L."/>
            <person name="Qin P."/>
            <person name="Tang C."/>
            <person name="Ai P."/>
            <person name="Zhang D."/>
            <person name="Liu Y."/>
            <person name="Sun Z."/>
            <person name="Feng H."/>
            <person name="Wang Y."/>
            <person name="Chen Y."/>
            <person name="Liang X."/>
            <person name="Fu R."/>
            <person name="Li Q."/>
            <person name="Zhang J."/>
            <person name="Yu X."/>
            <person name="Xie Z."/>
            <person name="Ding L."/>
            <person name="Guan P."/>
            <person name="Tang J."/>
            <person name="Liang Y."/>
            <person name="Wang S."/>
            <person name="Deng Q."/>
            <person name="Li S."/>
            <person name="Zhu J."/>
            <person name="Wang L."/>
            <person name="Liu H."/>
            <person name="Li P."/>
        </authorList>
    </citation>
    <scope>NUCLEOTIDE SEQUENCE [LARGE SCALE GENOMIC DNA]</scope>
    <source>
        <strain evidence="2">AG-1 IA</strain>
    </source>
</reference>
<keyword evidence="2" id="KW-1185">Reference proteome</keyword>
<organism evidence="1 2">
    <name type="scientific">Thanatephorus cucumeris (strain AG1-IA)</name>
    <name type="common">Rice sheath blight fungus</name>
    <name type="synonym">Rhizoctonia solani</name>
    <dbReference type="NCBI Taxonomy" id="983506"/>
    <lineage>
        <taxon>Eukaryota</taxon>
        <taxon>Fungi</taxon>
        <taxon>Dikarya</taxon>
        <taxon>Basidiomycota</taxon>
        <taxon>Agaricomycotina</taxon>
        <taxon>Agaricomycetes</taxon>
        <taxon>Cantharellales</taxon>
        <taxon>Ceratobasidiaceae</taxon>
        <taxon>Rhizoctonia</taxon>
        <taxon>Rhizoctonia solani AG-1</taxon>
    </lineage>
</organism>
<protein>
    <submittedName>
        <fullName evidence="1">Uncharacterized protein</fullName>
    </submittedName>
</protein>